<evidence type="ECO:0000313" key="1">
    <source>
        <dbReference type="Proteomes" id="UP000095286"/>
    </source>
</evidence>
<organism evidence="1 2">
    <name type="scientific">Rhabditophanes sp. KR3021</name>
    <dbReference type="NCBI Taxonomy" id="114890"/>
    <lineage>
        <taxon>Eukaryota</taxon>
        <taxon>Metazoa</taxon>
        <taxon>Ecdysozoa</taxon>
        <taxon>Nematoda</taxon>
        <taxon>Chromadorea</taxon>
        <taxon>Rhabditida</taxon>
        <taxon>Tylenchina</taxon>
        <taxon>Panagrolaimomorpha</taxon>
        <taxon>Strongyloidoidea</taxon>
        <taxon>Alloionematidae</taxon>
        <taxon>Rhabditophanes</taxon>
    </lineage>
</organism>
<dbReference type="Proteomes" id="UP000095286">
    <property type="component" value="Unplaced"/>
</dbReference>
<evidence type="ECO:0000313" key="2">
    <source>
        <dbReference type="WBParaSite" id="RSKR_0000036100.1"/>
    </source>
</evidence>
<protein>
    <submittedName>
        <fullName evidence="2">t-SNARE coiled-coil homology domain-containing protein</fullName>
    </submittedName>
</protein>
<sequence>MQNRINQSGVLRQIDRELDDLDSELEDRRLQADAMKEVEQDIQGLASIMEDLQKLVHDQNEMVDSIEHHVEASVEHVEKGHEQLRKTVEAKSRNYPMYAGIVGTIVAGGPIGIAAGSVAGVSAAVAGAVAGVFSGIWFKKKVNKNNEAMVGIHPDVSGKRQMTTIETSIASFISGVTTRALIQPLDVLKIRFQLQEEPLKGKNNGKYKSIFQALRLIAKDEGYAAFWKGHVPAQYLSQIYAVVQFTLYGELYKALKKSNVFGENNKMAIDFVAGGLAGCVATTMAMPLDVIRTRMVAQGEPKIYPTFSRTFAIMYKNEKIGGFYKGLIPSLYHIVPFTGLQFLIYDFMGTLWNKNFHTHFTYGTAICGFGAGVSAKVILYPLDIIRHRLQIRAIDRKGFGKSSSHVGMIKTIQRTISNESVLGLYKGLSPSLLKAGATSGLAFYTYEFCCDAMRTHHKLA</sequence>
<reference evidence="2" key="1">
    <citation type="submission" date="2016-11" db="UniProtKB">
        <authorList>
            <consortium name="WormBaseParasite"/>
        </authorList>
    </citation>
    <scope>IDENTIFICATION</scope>
    <source>
        <strain evidence="2">KR3021</strain>
    </source>
</reference>
<proteinExistence type="predicted"/>
<name>A0AC35TH00_9BILA</name>
<accession>A0AC35TH00</accession>
<dbReference type="WBParaSite" id="RSKR_0000036100.1">
    <property type="protein sequence ID" value="RSKR_0000036100.1"/>
    <property type="gene ID" value="RSKR_0000036100"/>
</dbReference>